<dbReference type="PANTHER" id="PTHR45398:SF1">
    <property type="entry name" value="ENZYME, PUTATIVE (JCVI)-RELATED"/>
    <property type="match status" value="1"/>
</dbReference>
<dbReference type="InterPro" id="IPR025110">
    <property type="entry name" value="AMP-bd_C"/>
</dbReference>
<keyword evidence="4" id="KW-0436">Ligase</keyword>
<dbReference type="InterPro" id="IPR036291">
    <property type="entry name" value="NAD(P)-bd_dom_sf"/>
</dbReference>
<keyword evidence="3" id="KW-0597">Phosphoprotein</keyword>
<dbReference type="SUPFAM" id="SSF52777">
    <property type="entry name" value="CoA-dependent acyltransferases"/>
    <property type="match status" value="4"/>
</dbReference>
<dbReference type="Pfam" id="PF00501">
    <property type="entry name" value="AMP-binding"/>
    <property type="match status" value="1"/>
</dbReference>
<evidence type="ECO:0000313" key="8">
    <source>
        <dbReference type="Proteomes" id="UP000604661"/>
    </source>
</evidence>
<dbReference type="Gene3D" id="3.30.559.10">
    <property type="entry name" value="Chloramphenicol acetyltransferase-like domain"/>
    <property type="match status" value="2"/>
</dbReference>
<organism evidence="7 8">
    <name type="scientific">Nostoc linckia FACHB-391</name>
    <dbReference type="NCBI Taxonomy" id="2692906"/>
    <lineage>
        <taxon>Bacteria</taxon>
        <taxon>Bacillati</taxon>
        <taxon>Cyanobacteriota</taxon>
        <taxon>Cyanophyceae</taxon>
        <taxon>Nostocales</taxon>
        <taxon>Nostocaceae</taxon>
        <taxon>Nostoc</taxon>
    </lineage>
</organism>
<dbReference type="Proteomes" id="UP000604661">
    <property type="component" value="Unassembled WGS sequence"/>
</dbReference>
<dbReference type="SUPFAM" id="SSF51735">
    <property type="entry name" value="NAD(P)-binding Rossmann-fold domains"/>
    <property type="match status" value="1"/>
</dbReference>
<evidence type="ECO:0000256" key="4">
    <source>
        <dbReference type="ARBA" id="ARBA00022598"/>
    </source>
</evidence>
<keyword evidence="2" id="KW-0596">Phosphopantetheine</keyword>
<dbReference type="SUPFAM" id="SSF56801">
    <property type="entry name" value="Acetyl-CoA synthetase-like"/>
    <property type="match status" value="1"/>
</dbReference>
<dbReference type="SUPFAM" id="SSF47336">
    <property type="entry name" value="ACP-like"/>
    <property type="match status" value="1"/>
</dbReference>
<dbReference type="Gene3D" id="1.10.1200.10">
    <property type="entry name" value="ACP-like"/>
    <property type="match status" value="1"/>
</dbReference>
<dbReference type="RefSeq" id="WP_190890572.1">
    <property type="nucleotide sequence ID" value="NZ_JACJTE010000003.1"/>
</dbReference>
<evidence type="ECO:0000313" key="7">
    <source>
        <dbReference type="EMBL" id="MBD2559799.1"/>
    </source>
</evidence>
<dbReference type="PROSITE" id="PS00455">
    <property type="entry name" value="AMP_BINDING"/>
    <property type="match status" value="1"/>
</dbReference>
<dbReference type="PROSITE" id="PS00012">
    <property type="entry name" value="PHOSPHOPANTETHEINE"/>
    <property type="match status" value="1"/>
</dbReference>
<dbReference type="NCBIfam" id="TIGR01720">
    <property type="entry name" value="NRPS-para261"/>
    <property type="match status" value="1"/>
</dbReference>
<dbReference type="Gene3D" id="3.30.300.30">
    <property type="match status" value="1"/>
</dbReference>
<dbReference type="EMBL" id="JACJTE010000003">
    <property type="protein sequence ID" value="MBD2559799.1"/>
    <property type="molecule type" value="Genomic_DNA"/>
</dbReference>
<dbReference type="CDD" id="cd05930">
    <property type="entry name" value="A_NRPS"/>
    <property type="match status" value="1"/>
</dbReference>
<evidence type="ECO:0000259" key="6">
    <source>
        <dbReference type="PROSITE" id="PS50075"/>
    </source>
</evidence>
<evidence type="ECO:0000256" key="5">
    <source>
        <dbReference type="ARBA" id="ARBA00023194"/>
    </source>
</evidence>
<dbReference type="Pfam" id="PF07993">
    <property type="entry name" value="NAD_binding_4"/>
    <property type="match status" value="1"/>
</dbReference>
<keyword evidence="5" id="KW-0045">Antibiotic biosynthesis</keyword>
<dbReference type="InterPro" id="IPR020806">
    <property type="entry name" value="PKS_PP-bd"/>
</dbReference>
<dbReference type="InterPro" id="IPR000873">
    <property type="entry name" value="AMP-dep_synth/lig_dom"/>
</dbReference>
<dbReference type="InterPro" id="IPR001242">
    <property type="entry name" value="Condensation_dom"/>
</dbReference>
<dbReference type="CDD" id="cd05235">
    <property type="entry name" value="SDR_e1"/>
    <property type="match status" value="1"/>
</dbReference>
<dbReference type="Pfam" id="PF00668">
    <property type="entry name" value="Condensation"/>
    <property type="match status" value="2"/>
</dbReference>
<dbReference type="InterPro" id="IPR010080">
    <property type="entry name" value="Thioester_reductase-like_dom"/>
</dbReference>
<dbReference type="InterPro" id="IPR006162">
    <property type="entry name" value="Ppantetheine_attach_site"/>
</dbReference>
<dbReference type="PANTHER" id="PTHR45398">
    <property type="match status" value="1"/>
</dbReference>
<dbReference type="Pfam" id="PF13193">
    <property type="entry name" value="AMP-binding_C"/>
    <property type="match status" value="1"/>
</dbReference>
<dbReference type="CDD" id="cd19534">
    <property type="entry name" value="E_NRPS"/>
    <property type="match status" value="1"/>
</dbReference>
<dbReference type="InterPro" id="IPR020845">
    <property type="entry name" value="AMP-binding_CS"/>
</dbReference>
<dbReference type="Gene3D" id="3.40.50.980">
    <property type="match status" value="2"/>
</dbReference>
<dbReference type="Gene3D" id="3.30.559.30">
    <property type="entry name" value="Nonribosomal peptide synthetase, condensation domain"/>
    <property type="match status" value="2"/>
</dbReference>
<sequence>MQQEIIEGYRLSPQQRHLWSLQQLDSALPYRAQFSLLIEGNLNQKILEVALEKLVNRHEILRTNFCYLPGMTIPLQVIADNSKLSVHYSDFSNLYSQQQDARIAALFDEVFRLPFNFEKKPIFDVYLITLSINQHILLISLPSLCADTATIFKLAEEISDLYAVCCQDEELTDEPTQYADIAQWQNEIIEADDTKTGVEYWQLINIENIYNTQLPFENKITHKFRFEPQSFTLSIHPDLVDKIAALAQKYETSTSTFLLACWQILLWRITGESKIIVGQAFDGRKYEELEEAIGLVGKYLPIACVIEDNLQINEVINQASKLVNDAYKWQEYFDWEQLKFTKKSIESAFLPFSFEFLEYPEKYSNSGITFSLLKQYVCFDKFKVKLSCICRDDYLTLDFNYDSSLFNAKVIERLASQFQTLLQSVINEPEVAIGKLEILNHIERQQLLIEFNQTKTDYSPDKCIHYLFEQQADLTPDKIAVVFEDQQITYAELNTKANQLAHYLQQLGVRPDVLVGLFAERSLELIIGILGILKAGGAYLPLDPTLPKEGLNLRLQNTQAPILLTQQHLVETLPDYAGKIVTLDTGWHNIVQESHENPTSEVGLDNLIYVLFTSGSTGKPKGVAVEHQQLFNYINAIKDRLELSGCNTFATITTFAADLGNTTIFPSLCSGGCLHIVSSERASNPEALADYFHRHPIDCLKIVPSHLAALLASSQAQKILPKQRLILGGEACSWDLIEQIQQLKPECLIFNHYGPTEATVGVLTYPVKLGQTDYRSKTVPIGRPIANAQVYLLDSYLQPVPIGVPGELYISGTGIARGYLNEPDLTSEKFISHSFDEVGGKGAEENFPATRLYKTGDLARYLPDGNIEFLGRIDHQVKIHGYRIELGEIEAALRQHPAVRETVVLVRDESGNKRLVAYVVPEKQSAPKTAELRAFLSEKLPEYMIPSAFVRLKALPLLPNGKLDRQALPAPDMSRSDLEGSFVAPSTAFEKVLAEIWAKILRLEQVGIHDNFFELGGDSILSMQIIAKANQAGLQITPKHLFKHQTIAELAAVALKNRIIPAEQGLVTGQVPLTPIQHWFFEQNLLDSHHWNQSILLEVHQSLDPALLEQVVKQLLAHHDALRLRFVRQESTWQQVNANLDEVVPFTVVDLSRLSQTEQAAAISVTAAQLQASLDLSSGPLMQVAFFNLGDTKPSRLLMTIHHLAVDGVSWRILLSDLETAYQHISQGKAIQLPPKTTSFKHWAEKLQEYAESTVLQQELEYWLAIAAEQFAQIPVDFPEGDNTVAQAHTISVALSQQETQALLQKVPAIYQTQINDVLLTALVQGFKPWTNERLLVDLEGHGREEIFEDVDLLRTVGWFTTIFPVVLDVSKTSGVGEAVKAVKEQLRSIPNRGIGYGVLRYLKGESRLHQLKANVRFNYLGQTDQVFESSMFAPASESTEPGRSLRGNRNYLLDINGIVADGQLQLSLTYSKAIHRQATIEILAQDYIAALRELIAHCETFTDYKSFDLPEAKLSPKEKAEVSNDVAFLNAEAVLDPTIYPQTSFEYTAEPSHIFLTGATGFVGAFLLYELLQQTSADIYCLVRSANAELGKKKLQSHLESYKVWDETLSDRIIPVVGDLSQPLLGLSNDKFQVMASKIDVIYHNAASINLVHSYSSLKAANVLGTQEILRLACEIKVKPVHYISTLSVLTSESHGEVKQISELHKFNDGQAPFGGYAQTKWVAEKLVTTAYQRGIPVSIYRLGRISGHSKTGVCNTNDRLYRMIKGFIQLGYVPDVDTIVDMTPVDYVSQAIVHLSKQKKSLNQIFHLSNHHPARSFQLFNFIREFGYPLQLMSNNQWQTELLNAAERSLDNPLYPLIPFFASNENAKEKEELTEDLNSPSLKFDCQNTTDGLADSSIICPPADAELLSTYFSYLIHTGFMNAPQIKDLSS</sequence>
<dbReference type="InterPro" id="IPR045851">
    <property type="entry name" value="AMP-bd_C_sf"/>
</dbReference>
<protein>
    <submittedName>
        <fullName evidence="7">Amino acid adenylation domain-containing protein</fullName>
    </submittedName>
</protein>
<dbReference type="Pfam" id="PF00550">
    <property type="entry name" value="PP-binding"/>
    <property type="match status" value="1"/>
</dbReference>
<dbReference type="Gene3D" id="3.40.50.720">
    <property type="entry name" value="NAD(P)-binding Rossmann-like Domain"/>
    <property type="match status" value="1"/>
</dbReference>
<dbReference type="SMART" id="SM00823">
    <property type="entry name" value="PKS_PP"/>
    <property type="match status" value="1"/>
</dbReference>
<dbReference type="InterPro" id="IPR023213">
    <property type="entry name" value="CAT-like_dom_sf"/>
</dbReference>
<dbReference type="InterPro" id="IPR010060">
    <property type="entry name" value="NRPS_synth"/>
</dbReference>
<dbReference type="NCBIfam" id="TIGR01733">
    <property type="entry name" value="AA-adenyl-dom"/>
    <property type="match status" value="1"/>
</dbReference>
<proteinExistence type="predicted"/>
<dbReference type="InterPro" id="IPR009081">
    <property type="entry name" value="PP-bd_ACP"/>
</dbReference>
<dbReference type="InterPro" id="IPR010071">
    <property type="entry name" value="AA_adenyl_dom"/>
</dbReference>
<dbReference type="NCBIfam" id="TIGR01746">
    <property type="entry name" value="Thioester-redct"/>
    <property type="match status" value="1"/>
</dbReference>
<accession>A0ABR8EQE2</accession>
<comment type="caution">
    <text evidence="7">The sequence shown here is derived from an EMBL/GenBank/DDBJ whole genome shotgun (WGS) entry which is preliminary data.</text>
</comment>
<feature type="domain" description="Carrier" evidence="6">
    <location>
        <begin position="984"/>
        <end position="1058"/>
    </location>
</feature>
<name>A0ABR8EQE2_NOSLI</name>
<evidence type="ECO:0000256" key="2">
    <source>
        <dbReference type="ARBA" id="ARBA00022450"/>
    </source>
</evidence>
<gene>
    <name evidence="7" type="ORF">H6G95_04020</name>
</gene>
<dbReference type="Gene3D" id="2.30.38.10">
    <property type="entry name" value="Luciferase, Domain 3"/>
    <property type="match status" value="1"/>
</dbReference>
<keyword evidence="8" id="KW-1185">Reference proteome</keyword>
<dbReference type="PROSITE" id="PS50075">
    <property type="entry name" value="CARRIER"/>
    <property type="match status" value="1"/>
</dbReference>
<comment type="cofactor">
    <cofactor evidence="1">
        <name>pantetheine 4'-phosphate</name>
        <dbReference type="ChEBI" id="CHEBI:47942"/>
    </cofactor>
</comment>
<dbReference type="InterPro" id="IPR013120">
    <property type="entry name" value="FAR_NAD-bd"/>
</dbReference>
<reference evidence="7 8" key="1">
    <citation type="journal article" date="2020" name="ISME J.">
        <title>Comparative genomics reveals insights into cyanobacterial evolution and habitat adaptation.</title>
        <authorList>
            <person name="Chen M.Y."/>
            <person name="Teng W.K."/>
            <person name="Zhao L."/>
            <person name="Hu C.X."/>
            <person name="Zhou Y.K."/>
            <person name="Han B.P."/>
            <person name="Song L.R."/>
            <person name="Shu W.S."/>
        </authorList>
    </citation>
    <scope>NUCLEOTIDE SEQUENCE [LARGE SCALE GENOMIC DNA]</scope>
    <source>
        <strain evidence="7 8">FACHB-391</strain>
    </source>
</reference>
<dbReference type="InterPro" id="IPR036736">
    <property type="entry name" value="ACP-like_sf"/>
</dbReference>
<evidence type="ECO:0000256" key="3">
    <source>
        <dbReference type="ARBA" id="ARBA00022553"/>
    </source>
</evidence>
<evidence type="ECO:0000256" key="1">
    <source>
        <dbReference type="ARBA" id="ARBA00001957"/>
    </source>
</evidence>